<name>A0A5B7I8S9_PORTR</name>
<feature type="region of interest" description="Disordered" evidence="1">
    <location>
        <begin position="1"/>
        <end position="69"/>
    </location>
</feature>
<protein>
    <submittedName>
        <fullName evidence="2">Uncharacterized protein</fullName>
    </submittedName>
</protein>
<dbReference type="Proteomes" id="UP000324222">
    <property type="component" value="Unassembled WGS sequence"/>
</dbReference>
<feature type="compositionally biased region" description="Polar residues" evidence="1">
    <location>
        <begin position="39"/>
        <end position="65"/>
    </location>
</feature>
<feature type="region of interest" description="Disordered" evidence="1">
    <location>
        <begin position="130"/>
        <end position="172"/>
    </location>
</feature>
<feature type="compositionally biased region" description="Basic and acidic residues" evidence="1">
    <location>
        <begin position="1"/>
        <end position="21"/>
    </location>
</feature>
<organism evidence="2 3">
    <name type="scientific">Portunus trituberculatus</name>
    <name type="common">Swimming crab</name>
    <name type="synonym">Neptunus trituberculatus</name>
    <dbReference type="NCBI Taxonomy" id="210409"/>
    <lineage>
        <taxon>Eukaryota</taxon>
        <taxon>Metazoa</taxon>
        <taxon>Ecdysozoa</taxon>
        <taxon>Arthropoda</taxon>
        <taxon>Crustacea</taxon>
        <taxon>Multicrustacea</taxon>
        <taxon>Malacostraca</taxon>
        <taxon>Eumalacostraca</taxon>
        <taxon>Eucarida</taxon>
        <taxon>Decapoda</taxon>
        <taxon>Pleocyemata</taxon>
        <taxon>Brachyura</taxon>
        <taxon>Eubrachyura</taxon>
        <taxon>Portunoidea</taxon>
        <taxon>Portunidae</taxon>
        <taxon>Portuninae</taxon>
        <taxon>Portunus</taxon>
    </lineage>
</organism>
<dbReference type="EMBL" id="VSRR010047072">
    <property type="protein sequence ID" value="MPC77907.1"/>
    <property type="molecule type" value="Genomic_DNA"/>
</dbReference>
<evidence type="ECO:0000313" key="3">
    <source>
        <dbReference type="Proteomes" id="UP000324222"/>
    </source>
</evidence>
<evidence type="ECO:0000256" key="1">
    <source>
        <dbReference type="SAM" id="MobiDB-lite"/>
    </source>
</evidence>
<sequence>MTVRGGEEALRRRQEGQKDAMSRNTQDITHLQPRRNTPPAESTLSAATSLRSEGTRASSPATGRQHQGDNWHAITLGTTRHSCMATLAATAAGVIGLCGTRPLASTRTAQSSSPSSCVLEEAMGAAALRVRRLDDQCQPGANQTRREGREPSQREPRNTSPYRHGVSGPTGG</sequence>
<gene>
    <name evidence="2" type="ORF">E2C01_072376</name>
</gene>
<dbReference type="AlphaFoldDB" id="A0A5B7I8S9"/>
<keyword evidence="3" id="KW-1185">Reference proteome</keyword>
<proteinExistence type="predicted"/>
<evidence type="ECO:0000313" key="2">
    <source>
        <dbReference type="EMBL" id="MPC77907.1"/>
    </source>
</evidence>
<reference evidence="2 3" key="1">
    <citation type="submission" date="2019-05" db="EMBL/GenBank/DDBJ databases">
        <title>Another draft genome of Portunus trituberculatus and its Hox gene families provides insights of decapod evolution.</title>
        <authorList>
            <person name="Jeong J.-H."/>
            <person name="Song I."/>
            <person name="Kim S."/>
            <person name="Choi T."/>
            <person name="Kim D."/>
            <person name="Ryu S."/>
            <person name="Kim W."/>
        </authorList>
    </citation>
    <scope>NUCLEOTIDE SEQUENCE [LARGE SCALE GENOMIC DNA]</scope>
    <source>
        <tissue evidence="2">Muscle</tissue>
    </source>
</reference>
<comment type="caution">
    <text evidence="2">The sequence shown here is derived from an EMBL/GenBank/DDBJ whole genome shotgun (WGS) entry which is preliminary data.</text>
</comment>
<feature type="compositionally biased region" description="Basic and acidic residues" evidence="1">
    <location>
        <begin position="144"/>
        <end position="157"/>
    </location>
</feature>
<accession>A0A5B7I8S9</accession>